<accession>A0A5C8J3U9</accession>
<dbReference type="Proteomes" id="UP000321926">
    <property type="component" value="Unassembled WGS sequence"/>
</dbReference>
<evidence type="ECO:0000313" key="2">
    <source>
        <dbReference type="Proteomes" id="UP000321926"/>
    </source>
</evidence>
<reference evidence="1 2" key="1">
    <citation type="submission" date="2019-08" db="EMBL/GenBank/DDBJ databases">
        <authorList>
            <person name="Shi S."/>
        </authorList>
    </citation>
    <scope>NUCLEOTIDE SEQUENCE [LARGE SCALE GENOMIC DNA]</scope>
    <source>
        <strain evidence="1 2">GY10130</strain>
    </source>
</reference>
<gene>
    <name evidence="1" type="ORF">FVR03_20350</name>
</gene>
<proteinExistence type="predicted"/>
<comment type="caution">
    <text evidence="1">The sequence shown here is derived from an EMBL/GenBank/DDBJ whole genome shotgun (WGS) entry which is preliminary data.</text>
</comment>
<dbReference type="EMBL" id="VRTY01000105">
    <property type="protein sequence ID" value="TXK29874.1"/>
    <property type="molecule type" value="Genomic_DNA"/>
</dbReference>
<organism evidence="1 2">
    <name type="scientific">Pontibacter qinzhouensis</name>
    <dbReference type="NCBI Taxonomy" id="2603253"/>
    <lineage>
        <taxon>Bacteria</taxon>
        <taxon>Pseudomonadati</taxon>
        <taxon>Bacteroidota</taxon>
        <taxon>Cytophagia</taxon>
        <taxon>Cytophagales</taxon>
        <taxon>Hymenobacteraceae</taxon>
        <taxon>Pontibacter</taxon>
    </lineage>
</organism>
<sequence length="267" mass="31132">MPQSFAIEKRNTFDKDYLKVFVKDKSKIEQVASILSSLDSIRTANITENKERDITVYPANMYDISEVEQEVNANLKSYFETGELDPVFEEQISLLSNKGYSDILNHIYVFGRNLEKLKNLHDKFDEEGFREYFLPYLNAISKNHSATGETFNKIGKTDILIQDRSGLNVFIAECKLWKGEGELLKAIDQLFDRYVTWRDEKVALIIFNKDIKGFSELLTKATYKIKEHKQFNSYIGQRFDSSFSYTFKHSDDSKKIVQLELIIFNCK</sequence>
<dbReference type="AlphaFoldDB" id="A0A5C8J3U9"/>
<protein>
    <submittedName>
        <fullName evidence="1">Uncharacterized protein</fullName>
    </submittedName>
</protein>
<dbReference type="OrthoDB" id="5447244at2"/>
<name>A0A5C8J3U9_9BACT</name>
<evidence type="ECO:0000313" key="1">
    <source>
        <dbReference type="EMBL" id="TXK29874.1"/>
    </source>
</evidence>
<keyword evidence="2" id="KW-1185">Reference proteome</keyword>